<dbReference type="Proteomes" id="UP000504630">
    <property type="component" value="Chromosome 23"/>
</dbReference>
<name>A0A6J2S709_COTGO</name>
<dbReference type="PANTHER" id="PTHR35158">
    <property type="entry name" value="CDNA SEQUENCE CN725425"/>
    <property type="match status" value="1"/>
</dbReference>
<evidence type="ECO:0000313" key="2">
    <source>
        <dbReference type="Proteomes" id="UP000504630"/>
    </source>
</evidence>
<feature type="compositionally biased region" description="Low complexity" evidence="1">
    <location>
        <begin position="160"/>
        <end position="170"/>
    </location>
</feature>
<protein>
    <submittedName>
        <fullName evidence="3">Uncharacterized protein C12orf40 isoform X2</fullName>
    </submittedName>
</protein>
<evidence type="ECO:0000256" key="1">
    <source>
        <dbReference type="SAM" id="MobiDB-lite"/>
    </source>
</evidence>
<dbReference type="CTD" id="283461"/>
<feature type="region of interest" description="Disordered" evidence="1">
    <location>
        <begin position="226"/>
        <end position="245"/>
    </location>
</feature>
<proteinExistence type="predicted"/>
<organism evidence="2 3">
    <name type="scientific">Cottoperca gobio</name>
    <name type="common">Frogmouth</name>
    <name type="synonym">Aphritis gobio</name>
    <dbReference type="NCBI Taxonomy" id="56716"/>
    <lineage>
        <taxon>Eukaryota</taxon>
        <taxon>Metazoa</taxon>
        <taxon>Chordata</taxon>
        <taxon>Craniata</taxon>
        <taxon>Vertebrata</taxon>
        <taxon>Euteleostomi</taxon>
        <taxon>Actinopterygii</taxon>
        <taxon>Neopterygii</taxon>
        <taxon>Teleostei</taxon>
        <taxon>Neoteleostei</taxon>
        <taxon>Acanthomorphata</taxon>
        <taxon>Eupercaria</taxon>
        <taxon>Perciformes</taxon>
        <taxon>Notothenioidei</taxon>
        <taxon>Bovichtidae</taxon>
        <taxon>Cottoperca</taxon>
    </lineage>
</organism>
<dbReference type="GeneID" id="115028662"/>
<reference evidence="3" key="1">
    <citation type="submission" date="2025-08" db="UniProtKB">
        <authorList>
            <consortium name="RefSeq"/>
        </authorList>
    </citation>
    <scope>IDENTIFICATION</scope>
</reference>
<dbReference type="InterPro" id="IPR027883">
    <property type="entry name" value="Redic1-like"/>
</dbReference>
<feature type="region of interest" description="Disordered" evidence="1">
    <location>
        <begin position="154"/>
        <end position="187"/>
    </location>
</feature>
<dbReference type="RefSeq" id="XP_029318416.1">
    <property type="nucleotide sequence ID" value="XM_029462556.1"/>
</dbReference>
<sequence length="245" mass="26542">MNWVGGSRNRVVMKNDAKKQREFFERRKMQQKLKNVGMALPASPQGSSSGSMDLVTLFIVNQIAAKKEIKAPPKVAVLSSCKGGSKYKRNEPLVLPMSPCSPSQLSLVEGQAQYSVQGTRKRKHVFPQGFKCRQLSPVLESAFSDNSASDYLPPITDPLSPFSSTSSASSGQAEAPAEKPDAGTASQLLPSTLGHLRAGADQVSAVLPAQRYVRRYLLVMWVKAPPLPAEDPHSSPSPVQKSRAR</sequence>
<dbReference type="AlphaFoldDB" id="A0A6J2S709"/>
<evidence type="ECO:0000313" key="3">
    <source>
        <dbReference type="RefSeq" id="XP_029318416.1"/>
    </source>
</evidence>
<dbReference type="PANTHER" id="PTHR35158:SF1">
    <property type="entry name" value="CDNA SEQUENCE CN725425"/>
    <property type="match status" value="1"/>
</dbReference>
<accession>A0A6J2S709</accession>
<gene>
    <name evidence="3" type="primary">redic1</name>
</gene>
<feature type="compositionally biased region" description="Polar residues" evidence="1">
    <location>
        <begin position="234"/>
        <end position="245"/>
    </location>
</feature>
<keyword evidence="2" id="KW-1185">Reference proteome</keyword>